<proteinExistence type="predicted"/>
<reference evidence="2" key="1">
    <citation type="journal article" date="2012" name="Nature">
        <title>A physical, genetic and functional sequence assembly of the barley genome.</title>
        <authorList>
            <consortium name="The International Barley Genome Sequencing Consortium"/>
            <person name="Mayer K.F."/>
            <person name="Waugh R."/>
            <person name="Brown J.W."/>
            <person name="Schulman A."/>
            <person name="Langridge P."/>
            <person name="Platzer M."/>
            <person name="Fincher G.B."/>
            <person name="Muehlbauer G.J."/>
            <person name="Sato K."/>
            <person name="Close T.J."/>
            <person name="Wise R.P."/>
            <person name="Stein N."/>
        </authorList>
    </citation>
    <scope>NUCLEOTIDE SEQUENCE [LARGE SCALE GENOMIC DNA]</scope>
    <source>
        <strain evidence="2">cv. Morex</strain>
    </source>
</reference>
<reference evidence="1" key="2">
    <citation type="submission" date="2020-10" db="EMBL/GenBank/DDBJ databases">
        <authorList>
            <person name="Scholz U."/>
            <person name="Mascher M."/>
            <person name="Fiebig A."/>
        </authorList>
    </citation>
    <scope>NUCLEOTIDE SEQUENCE [LARGE SCALE GENOMIC DNA]</scope>
    <source>
        <strain evidence="1">cv. Morex</strain>
    </source>
</reference>
<keyword evidence="2" id="KW-1185">Reference proteome</keyword>
<dbReference type="Proteomes" id="UP000011116">
    <property type="component" value="Chromosome 6H"/>
</dbReference>
<evidence type="ECO:0000313" key="2">
    <source>
        <dbReference type="Proteomes" id="UP000011116"/>
    </source>
</evidence>
<reference evidence="1" key="3">
    <citation type="submission" date="2022-01" db="UniProtKB">
        <authorList>
            <consortium name="EnsemblPlants"/>
        </authorList>
    </citation>
    <scope>IDENTIFICATION</scope>
    <source>
        <strain evidence="1">subsp. vulgare</strain>
    </source>
</reference>
<dbReference type="Gramene" id="HORVU.MOREX.r3.6HG0634150.1">
    <property type="protein sequence ID" value="HORVU.MOREX.r3.6HG0634150.1.CDS1"/>
    <property type="gene ID" value="HORVU.MOREX.r3.6HG0634150"/>
</dbReference>
<evidence type="ECO:0000313" key="1">
    <source>
        <dbReference type="EnsemblPlants" id="HORVU.MOREX.r3.6HG0634150.1.CDS1"/>
    </source>
</evidence>
<dbReference type="AlphaFoldDB" id="A0A8I6Y9L4"/>
<organism evidence="1 2">
    <name type="scientific">Hordeum vulgare subsp. vulgare</name>
    <name type="common">Domesticated barley</name>
    <dbReference type="NCBI Taxonomy" id="112509"/>
    <lineage>
        <taxon>Eukaryota</taxon>
        <taxon>Viridiplantae</taxon>
        <taxon>Streptophyta</taxon>
        <taxon>Embryophyta</taxon>
        <taxon>Tracheophyta</taxon>
        <taxon>Spermatophyta</taxon>
        <taxon>Magnoliopsida</taxon>
        <taxon>Liliopsida</taxon>
        <taxon>Poales</taxon>
        <taxon>Poaceae</taxon>
        <taxon>BOP clade</taxon>
        <taxon>Pooideae</taxon>
        <taxon>Triticodae</taxon>
        <taxon>Triticeae</taxon>
        <taxon>Hordeinae</taxon>
        <taxon>Hordeum</taxon>
    </lineage>
</organism>
<name>A0A8I6Y9L4_HORVV</name>
<protein>
    <submittedName>
        <fullName evidence="1">Uncharacterized protein</fullName>
    </submittedName>
</protein>
<accession>A0A8I6Y9L4</accession>
<sequence length="89" mass="10384">MCVVLSESFCCMYNCRNSVSCIKQDLLVALFSFVSAPLSVINYVSWTKIHTNILFFSCNYYTRKTHTVSTFLRFYLLQQRVLCFIVQVS</sequence>
<dbReference type="EnsemblPlants" id="HORVU.MOREX.r3.6HG0634150.1">
    <property type="protein sequence ID" value="HORVU.MOREX.r3.6HG0634150.1.CDS1"/>
    <property type="gene ID" value="HORVU.MOREX.r3.6HG0634150"/>
</dbReference>